<keyword evidence="2" id="KW-1185">Reference proteome</keyword>
<dbReference type="EMBL" id="CAJVPU010003736">
    <property type="protein sequence ID" value="CAG8522298.1"/>
    <property type="molecule type" value="Genomic_DNA"/>
</dbReference>
<organism evidence="1 2">
    <name type="scientific">Dentiscutata heterogama</name>
    <dbReference type="NCBI Taxonomy" id="1316150"/>
    <lineage>
        <taxon>Eukaryota</taxon>
        <taxon>Fungi</taxon>
        <taxon>Fungi incertae sedis</taxon>
        <taxon>Mucoromycota</taxon>
        <taxon>Glomeromycotina</taxon>
        <taxon>Glomeromycetes</taxon>
        <taxon>Diversisporales</taxon>
        <taxon>Gigasporaceae</taxon>
        <taxon>Dentiscutata</taxon>
    </lineage>
</organism>
<accession>A0ACA9LCR7</accession>
<dbReference type="Proteomes" id="UP000789702">
    <property type="component" value="Unassembled WGS sequence"/>
</dbReference>
<reference evidence="1" key="1">
    <citation type="submission" date="2021-06" db="EMBL/GenBank/DDBJ databases">
        <authorList>
            <person name="Kallberg Y."/>
            <person name="Tangrot J."/>
            <person name="Rosling A."/>
        </authorList>
    </citation>
    <scope>NUCLEOTIDE SEQUENCE</scope>
    <source>
        <strain evidence="1">IL203A</strain>
    </source>
</reference>
<sequence length="554" mass="61177">MNASSFLIPTTSILIILTVWILYSLAGIAQLAPDYEILDTDSGVAAMHIAVTAPNKIIIIDKVQNNTMRFSDGRPVSTLEYDLDNGARRILPLMSNTFCSSGGFIANGTLVSTGGAEAIPNDNYLAGFSSLRFIDPQDDKCQWREDLNGMMTHRWYPSSITLSDGRLFILGGSKFSVGVNNLTINNPTFEIYPSDDRNPKFFQFLVDTLPFNLFPIIHLMPGPKNQTHLFVFANKDSIIFDWKAEKIVKKLPRLEGASRTYPTTGSSVMLPLRPEDDYKPIVLICGGNKKNNPKSTAANTCGRIDLSDLDKANWEIFAFGGLPRAMPNSVILADGKVLFLNGVAKGVAGYNSIKHHILKADDPVLNPVLYDDQQPNGKRFQKLNPSTIPRVYHSVATLIPNGKVFIAGSSPQQNLILSGVKFPTELRVELFSPPYLSSNHSRATIKSVNGSKKINKGPIEVNYDQCIEVEVTISDQEPEFTAALLHYGFVTHSTHMSQRYVSCIIKNVKPNDKGFILEVVMPPHGNIMPPIPVYLHINNKGVPCDSAVHLHLKE</sequence>
<protein>
    <submittedName>
        <fullName evidence="1">11924_t:CDS:1</fullName>
    </submittedName>
</protein>
<proteinExistence type="predicted"/>
<comment type="caution">
    <text evidence="1">The sequence shown here is derived from an EMBL/GenBank/DDBJ whole genome shotgun (WGS) entry which is preliminary data.</text>
</comment>
<evidence type="ECO:0000313" key="2">
    <source>
        <dbReference type="Proteomes" id="UP000789702"/>
    </source>
</evidence>
<evidence type="ECO:0000313" key="1">
    <source>
        <dbReference type="EMBL" id="CAG8522298.1"/>
    </source>
</evidence>
<gene>
    <name evidence="1" type="ORF">DHETER_LOCUS3976</name>
</gene>
<name>A0ACA9LCR7_9GLOM</name>